<evidence type="ECO:0000313" key="15">
    <source>
        <dbReference type="Proteomes" id="UP000007102"/>
    </source>
</evidence>
<dbReference type="AlphaFoldDB" id="F0S1U9"/>
<reference evidence="15" key="2">
    <citation type="submission" date="2011-02" db="EMBL/GenBank/DDBJ databases">
        <title>The complete genome of Desulfurobacterium thermolithotrophum DSM 11699.</title>
        <authorList>
            <consortium name="US DOE Joint Genome Institute (JGI-PGF)"/>
            <person name="Lucas S."/>
            <person name="Copeland A."/>
            <person name="Lapidus A."/>
            <person name="Bruce D."/>
            <person name="Goodwin L."/>
            <person name="Pitluck S."/>
            <person name="Kyrpides N."/>
            <person name="Mavromatis K."/>
            <person name="Pagani I."/>
            <person name="Ivanova N."/>
            <person name="Mikhailova N."/>
            <person name="Daligault H."/>
            <person name="Detter J.C."/>
            <person name="Tapia R."/>
            <person name="Han C."/>
            <person name="Land M."/>
            <person name="Hauser L."/>
            <person name="Markowitz V."/>
            <person name="Cheng J.-F."/>
            <person name="Hugenholtz P."/>
            <person name="Woyke T."/>
            <person name="Wu D."/>
            <person name="Spring S."/>
            <person name="Brambilla E."/>
            <person name="Klenk H.-P."/>
            <person name="Eisen J.A."/>
        </authorList>
    </citation>
    <scope>NUCLEOTIDE SEQUENCE [LARGE SCALE GENOMIC DNA]</scope>
    <source>
        <strain evidence="15">DSM 11699 / BSA</strain>
    </source>
</reference>
<dbReference type="GO" id="GO:0004821">
    <property type="term" value="F:histidine-tRNA ligase activity"/>
    <property type="evidence" value="ECO:0007669"/>
    <property type="project" value="UniProtKB-UniRule"/>
</dbReference>
<dbReference type="Proteomes" id="UP000007102">
    <property type="component" value="Chromosome"/>
</dbReference>
<dbReference type="PIRSF" id="PIRSF001549">
    <property type="entry name" value="His-tRNA_synth"/>
    <property type="match status" value="1"/>
</dbReference>
<dbReference type="OrthoDB" id="9800814at2"/>
<dbReference type="InterPro" id="IPR036621">
    <property type="entry name" value="Anticodon-bd_dom_sf"/>
</dbReference>
<dbReference type="EMBL" id="CP002543">
    <property type="protein sequence ID" value="ADY72954.1"/>
    <property type="molecule type" value="Genomic_DNA"/>
</dbReference>
<evidence type="ECO:0000256" key="12">
    <source>
        <dbReference type="PIRSR" id="PIRSR001549-1"/>
    </source>
</evidence>
<gene>
    <name evidence="11" type="primary">hisS</name>
    <name evidence="14" type="ordered locus">Dester_0298</name>
</gene>
<dbReference type="SUPFAM" id="SSF55681">
    <property type="entry name" value="Class II aaRS and biotin synthetases"/>
    <property type="match status" value="1"/>
</dbReference>
<dbReference type="HAMAP" id="MF_00127">
    <property type="entry name" value="His_tRNA_synth"/>
    <property type="match status" value="1"/>
</dbReference>
<evidence type="ECO:0000256" key="7">
    <source>
        <dbReference type="ARBA" id="ARBA00022840"/>
    </source>
</evidence>
<accession>F0S1U9</accession>
<evidence type="ECO:0000313" key="14">
    <source>
        <dbReference type="EMBL" id="ADY72954.1"/>
    </source>
</evidence>
<feature type="binding site" evidence="12">
    <location>
        <position position="112"/>
    </location>
    <ligand>
        <name>L-histidine</name>
        <dbReference type="ChEBI" id="CHEBI:57595"/>
    </ligand>
</feature>
<dbReference type="STRING" id="868864.Dester_0298"/>
<dbReference type="InterPro" id="IPR041715">
    <property type="entry name" value="HisRS-like_core"/>
</dbReference>
<keyword evidence="4 11" id="KW-0963">Cytoplasm</keyword>
<evidence type="ECO:0000256" key="10">
    <source>
        <dbReference type="ARBA" id="ARBA00047639"/>
    </source>
</evidence>
<comment type="subunit">
    <text evidence="3 11">Homodimer.</text>
</comment>
<comment type="subcellular location">
    <subcellularLocation>
        <location evidence="1 11">Cytoplasm</location>
    </subcellularLocation>
</comment>
<dbReference type="FunCoup" id="F0S1U9">
    <property type="interactions" value="390"/>
</dbReference>
<dbReference type="eggNOG" id="COG0124">
    <property type="taxonomic scope" value="Bacteria"/>
</dbReference>
<dbReference type="PANTHER" id="PTHR43707">
    <property type="entry name" value="HISTIDYL-TRNA SYNTHETASE"/>
    <property type="match status" value="1"/>
</dbReference>
<keyword evidence="15" id="KW-1185">Reference proteome</keyword>
<dbReference type="Gene3D" id="3.40.50.800">
    <property type="entry name" value="Anticodon-binding domain"/>
    <property type="match status" value="1"/>
</dbReference>
<dbReference type="KEGG" id="dte:Dester_0298"/>
<evidence type="ECO:0000256" key="11">
    <source>
        <dbReference type="HAMAP-Rule" id="MF_00127"/>
    </source>
</evidence>
<dbReference type="GO" id="GO:0006427">
    <property type="term" value="P:histidyl-tRNA aminoacylation"/>
    <property type="evidence" value="ECO:0007669"/>
    <property type="project" value="UniProtKB-UniRule"/>
</dbReference>
<evidence type="ECO:0000256" key="1">
    <source>
        <dbReference type="ARBA" id="ARBA00004496"/>
    </source>
</evidence>
<dbReference type="FunFam" id="3.30.930.10:FF:000005">
    <property type="entry name" value="Histidine--tRNA ligase"/>
    <property type="match status" value="1"/>
</dbReference>
<keyword evidence="6 11" id="KW-0547">Nucleotide-binding</keyword>
<dbReference type="EC" id="6.1.1.21" evidence="11"/>
<dbReference type="Pfam" id="PF13393">
    <property type="entry name" value="tRNA-synt_His"/>
    <property type="match status" value="1"/>
</dbReference>
<evidence type="ECO:0000256" key="2">
    <source>
        <dbReference type="ARBA" id="ARBA00008226"/>
    </source>
</evidence>
<feature type="binding site" evidence="12">
    <location>
        <begin position="81"/>
        <end position="83"/>
    </location>
    <ligand>
        <name>L-histidine</name>
        <dbReference type="ChEBI" id="CHEBI:57595"/>
    </ligand>
</feature>
<dbReference type="PANTHER" id="PTHR43707:SF1">
    <property type="entry name" value="HISTIDINE--TRNA LIGASE, MITOCHONDRIAL-RELATED"/>
    <property type="match status" value="1"/>
</dbReference>
<evidence type="ECO:0000259" key="13">
    <source>
        <dbReference type="PROSITE" id="PS50862"/>
    </source>
</evidence>
<proteinExistence type="inferred from homology"/>
<dbReference type="NCBIfam" id="TIGR00442">
    <property type="entry name" value="hisS"/>
    <property type="match status" value="1"/>
</dbReference>
<comment type="similarity">
    <text evidence="2 11">Belongs to the class-II aminoacyl-tRNA synthetase family.</text>
</comment>
<evidence type="ECO:0000256" key="8">
    <source>
        <dbReference type="ARBA" id="ARBA00022917"/>
    </source>
</evidence>
<dbReference type="InParanoid" id="F0S1U9"/>
<keyword evidence="7 11" id="KW-0067">ATP-binding</keyword>
<keyword evidence="8 11" id="KW-0648">Protein biosynthesis</keyword>
<dbReference type="Gene3D" id="3.30.930.10">
    <property type="entry name" value="Bira Bifunctional Protein, Domain 2"/>
    <property type="match status" value="1"/>
</dbReference>
<evidence type="ECO:0000256" key="3">
    <source>
        <dbReference type="ARBA" id="ARBA00011738"/>
    </source>
</evidence>
<dbReference type="Pfam" id="PF03129">
    <property type="entry name" value="HGTP_anticodon"/>
    <property type="match status" value="1"/>
</dbReference>
<reference evidence="14 15" key="1">
    <citation type="journal article" date="2011" name="Stand. Genomic Sci.">
        <title>Complete genome sequence of the thermophilic sulfur-reducer Desulfurobacterium thermolithotrophum type strain (BSA(T)) from a deep-sea hydrothermal vent.</title>
        <authorList>
            <person name="Goker M."/>
            <person name="Daligault H."/>
            <person name="Mwirichia R."/>
            <person name="Lapidus A."/>
            <person name="Lucas S."/>
            <person name="Deshpande S."/>
            <person name="Pagani I."/>
            <person name="Tapia R."/>
            <person name="Cheng J.F."/>
            <person name="Goodwin L."/>
            <person name="Pitluck S."/>
            <person name="Liolios K."/>
            <person name="Ivanova N."/>
            <person name="Mavromatis K."/>
            <person name="Mikhailova N."/>
            <person name="Pati A."/>
            <person name="Chen A."/>
            <person name="Palaniappan K."/>
            <person name="Han C."/>
            <person name="Land M."/>
            <person name="Hauser L."/>
            <person name="Pan C."/>
            <person name="Brambilla E.M."/>
            <person name="Rohde M."/>
            <person name="Spring S."/>
            <person name="Sikorski J."/>
            <person name="Wirth R."/>
            <person name="Detter J.C."/>
            <person name="Woyke T."/>
            <person name="Bristow J."/>
            <person name="Eisen J.A."/>
            <person name="Markowitz V."/>
            <person name="Hugenholtz P."/>
            <person name="Kyrpides N.C."/>
            <person name="Klenk H.P."/>
        </authorList>
    </citation>
    <scope>NUCLEOTIDE SEQUENCE [LARGE SCALE GENOMIC DNA]</scope>
    <source>
        <strain evidence="15">DSM 11699 / BSA</strain>
    </source>
</reference>
<evidence type="ECO:0000256" key="5">
    <source>
        <dbReference type="ARBA" id="ARBA00022598"/>
    </source>
</evidence>
<organism evidence="14 15">
    <name type="scientific">Desulfurobacterium thermolithotrophum (strain DSM 11699 / BSA)</name>
    <dbReference type="NCBI Taxonomy" id="868864"/>
    <lineage>
        <taxon>Bacteria</taxon>
        <taxon>Pseudomonadati</taxon>
        <taxon>Aquificota</taxon>
        <taxon>Aquificia</taxon>
        <taxon>Desulfurobacteriales</taxon>
        <taxon>Desulfurobacteriaceae</taxon>
        <taxon>Desulfurobacterium</taxon>
    </lineage>
</organism>
<feature type="binding site" evidence="12">
    <location>
        <position position="256"/>
    </location>
    <ligand>
        <name>L-histidine</name>
        <dbReference type="ChEBI" id="CHEBI:57595"/>
    </ligand>
</feature>
<dbReference type="GO" id="GO:0005737">
    <property type="term" value="C:cytoplasm"/>
    <property type="evidence" value="ECO:0007669"/>
    <property type="project" value="UniProtKB-SubCell"/>
</dbReference>
<feature type="binding site" evidence="12">
    <location>
        <begin position="260"/>
        <end position="261"/>
    </location>
    <ligand>
        <name>L-histidine</name>
        <dbReference type="ChEBI" id="CHEBI:57595"/>
    </ligand>
</feature>
<feature type="binding site" evidence="12">
    <location>
        <position position="130"/>
    </location>
    <ligand>
        <name>L-histidine</name>
        <dbReference type="ChEBI" id="CHEBI:57595"/>
    </ligand>
</feature>
<dbReference type="RefSeq" id="WP_013637913.1">
    <property type="nucleotide sequence ID" value="NC_015185.1"/>
</dbReference>
<evidence type="ECO:0000256" key="4">
    <source>
        <dbReference type="ARBA" id="ARBA00022490"/>
    </source>
</evidence>
<feature type="domain" description="Aminoacyl-transfer RNA synthetases class-II family profile" evidence="13">
    <location>
        <begin position="1"/>
        <end position="313"/>
    </location>
</feature>
<dbReference type="InterPro" id="IPR015807">
    <property type="entry name" value="His-tRNA-ligase"/>
</dbReference>
<dbReference type="CDD" id="cd00773">
    <property type="entry name" value="HisRS-like_core"/>
    <property type="match status" value="1"/>
</dbReference>
<dbReference type="GO" id="GO:0005524">
    <property type="term" value="F:ATP binding"/>
    <property type="evidence" value="ECO:0007669"/>
    <property type="project" value="UniProtKB-UniRule"/>
</dbReference>
<keyword evidence="9 11" id="KW-0030">Aminoacyl-tRNA synthetase</keyword>
<protein>
    <recommendedName>
        <fullName evidence="11">Histidine--tRNA ligase</fullName>
        <ecNumber evidence="11">6.1.1.21</ecNumber>
    </recommendedName>
    <alternativeName>
        <fullName evidence="11">Histidyl-tRNA synthetase</fullName>
        <shortName evidence="11">HisRS</shortName>
    </alternativeName>
</protein>
<name>F0S1U9_DESTD</name>
<evidence type="ECO:0000256" key="6">
    <source>
        <dbReference type="ARBA" id="ARBA00022741"/>
    </source>
</evidence>
<feature type="binding site" evidence="12">
    <location>
        <position position="126"/>
    </location>
    <ligand>
        <name>L-histidine</name>
        <dbReference type="ChEBI" id="CHEBI:57595"/>
    </ligand>
</feature>
<dbReference type="InterPro" id="IPR004154">
    <property type="entry name" value="Anticodon-bd"/>
</dbReference>
<dbReference type="InterPro" id="IPR004516">
    <property type="entry name" value="HisRS/HisZ"/>
</dbReference>
<dbReference type="SUPFAM" id="SSF52954">
    <property type="entry name" value="Class II aaRS ABD-related"/>
    <property type="match status" value="1"/>
</dbReference>
<evidence type="ECO:0000256" key="9">
    <source>
        <dbReference type="ARBA" id="ARBA00023146"/>
    </source>
</evidence>
<dbReference type="InterPro" id="IPR006195">
    <property type="entry name" value="aa-tRNA-synth_II"/>
</dbReference>
<sequence length="410" mass="46744">MEFKAVRGVEDLIPPESEKFEKVVETFKNVVNKAGFREVILPIFEEAGLFSRSVGETTDIVQKEMYVFEDKGGRVIALRPEGTASAVRAYIEHGVFAKEPFTKWFYVGPMFRFERPQAGRKRQFFQAGCEVFGLSSPGADAEVIKVACDILKALKIDYSLELNSIGCEKCRSEYKRALIEFLESRKEKLCEDCIKRFERNPLRVLDCKVETCQNIVAEAPKITDFLCNECSEHFEKLKEYLALLDVKFVENPFLVRGLDYYTKTVFEFKSKKLGAQSTILAGGRYDKLVSQLGGPETPALGFAMGVDRAMLLLPEIEEKREGIFLVTRGEKAYKEGLKLLRLLREKGFRVEIDHRQGSFKAQMKAADRVKAKYVVIIGESEVEEGFFSFKELETGKQERVENIEALIARF</sequence>
<dbReference type="InterPro" id="IPR045864">
    <property type="entry name" value="aa-tRNA-synth_II/BPL/LPL"/>
</dbReference>
<dbReference type="HOGENOM" id="CLU_025113_1_1_0"/>
<keyword evidence="5 11" id="KW-0436">Ligase</keyword>
<dbReference type="PROSITE" id="PS50862">
    <property type="entry name" value="AA_TRNA_LIGASE_II"/>
    <property type="match status" value="1"/>
</dbReference>
<comment type="catalytic activity">
    <reaction evidence="10 11">
        <text>tRNA(His) + L-histidine + ATP = L-histidyl-tRNA(His) + AMP + diphosphate + H(+)</text>
        <dbReference type="Rhea" id="RHEA:17313"/>
        <dbReference type="Rhea" id="RHEA-COMP:9665"/>
        <dbReference type="Rhea" id="RHEA-COMP:9689"/>
        <dbReference type="ChEBI" id="CHEBI:15378"/>
        <dbReference type="ChEBI" id="CHEBI:30616"/>
        <dbReference type="ChEBI" id="CHEBI:33019"/>
        <dbReference type="ChEBI" id="CHEBI:57595"/>
        <dbReference type="ChEBI" id="CHEBI:78442"/>
        <dbReference type="ChEBI" id="CHEBI:78527"/>
        <dbReference type="ChEBI" id="CHEBI:456215"/>
        <dbReference type="EC" id="6.1.1.21"/>
    </reaction>
</comment>